<feature type="domain" description="FYVE zinc finger" evidence="5">
    <location>
        <begin position="27"/>
        <end position="201"/>
    </location>
</feature>
<dbReference type="AlphaFoldDB" id="A0A183A6S7"/>
<reference evidence="8" key="1">
    <citation type="submission" date="2016-06" db="UniProtKB">
        <authorList>
            <consortium name="WormBaseParasite"/>
        </authorList>
    </citation>
    <scope>IDENTIFICATION</scope>
</reference>
<feature type="compositionally biased region" description="Polar residues" evidence="4">
    <location>
        <begin position="86"/>
        <end position="97"/>
    </location>
</feature>
<dbReference type="GO" id="GO:0032266">
    <property type="term" value="F:phosphatidylinositol-3-phosphate binding"/>
    <property type="evidence" value="ECO:0007669"/>
    <property type="project" value="TreeGrafter"/>
</dbReference>
<dbReference type="InterPro" id="IPR042427">
    <property type="entry name" value="ZFYV1"/>
</dbReference>
<evidence type="ECO:0000256" key="2">
    <source>
        <dbReference type="ARBA" id="ARBA00022771"/>
    </source>
</evidence>
<dbReference type="PROSITE" id="PS00197">
    <property type="entry name" value="2FE2S_FER_1"/>
    <property type="match status" value="1"/>
</dbReference>
<evidence type="ECO:0000256" key="1">
    <source>
        <dbReference type="ARBA" id="ARBA00022723"/>
    </source>
</evidence>
<evidence type="ECO:0000259" key="5">
    <source>
        <dbReference type="SMART" id="SM00064"/>
    </source>
</evidence>
<protein>
    <submittedName>
        <fullName evidence="8">FYVE domain-containing protein</fullName>
    </submittedName>
</protein>
<dbReference type="SUPFAM" id="SSF57903">
    <property type="entry name" value="FYVE/PHD zinc finger"/>
    <property type="match status" value="1"/>
</dbReference>
<reference evidence="6 7" key="2">
    <citation type="submission" date="2018-11" db="EMBL/GenBank/DDBJ databases">
        <authorList>
            <consortium name="Pathogen Informatics"/>
        </authorList>
    </citation>
    <scope>NUCLEOTIDE SEQUENCE [LARGE SCALE GENOMIC DNA]</scope>
    <source>
        <strain evidence="6 7">Egypt</strain>
    </source>
</reference>
<dbReference type="GO" id="GO:0005545">
    <property type="term" value="F:1-phosphatidylinositol binding"/>
    <property type="evidence" value="ECO:0007669"/>
    <property type="project" value="TreeGrafter"/>
</dbReference>
<proteinExistence type="predicted"/>
<keyword evidence="3" id="KW-0862">Zinc</keyword>
<evidence type="ECO:0000256" key="4">
    <source>
        <dbReference type="SAM" id="MobiDB-lite"/>
    </source>
</evidence>
<feature type="compositionally biased region" description="Basic and acidic residues" evidence="4">
    <location>
        <begin position="137"/>
        <end position="147"/>
    </location>
</feature>
<dbReference type="GO" id="GO:0008270">
    <property type="term" value="F:zinc ion binding"/>
    <property type="evidence" value="ECO:0007669"/>
    <property type="project" value="UniProtKB-KW"/>
</dbReference>
<dbReference type="Gene3D" id="3.30.40.10">
    <property type="entry name" value="Zinc/RING finger domain, C3HC4 (zinc finger)"/>
    <property type="match status" value="1"/>
</dbReference>
<dbReference type="Pfam" id="PF01363">
    <property type="entry name" value="FYVE"/>
    <property type="match status" value="1"/>
</dbReference>
<dbReference type="InterPro" id="IPR011011">
    <property type="entry name" value="Znf_FYVE_PHD"/>
</dbReference>
<dbReference type="Proteomes" id="UP000272942">
    <property type="component" value="Unassembled WGS sequence"/>
</dbReference>
<evidence type="ECO:0000313" key="6">
    <source>
        <dbReference type="EMBL" id="VDP67099.1"/>
    </source>
</evidence>
<dbReference type="GO" id="GO:0043325">
    <property type="term" value="F:phosphatidylinositol-3,4-bisphosphate binding"/>
    <property type="evidence" value="ECO:0007669"/>
    <property type="project" value="TreeGrafter"/>
</dbReference>
<dbReference type="GO" id="GO:0005547">
    <property type="term" value="F:phosphatidylinositol-3,4,5-trisphosphate binding"/>
    <property type="evidence" value="ECO:0007669"/>
    <property type="project" value="TreeGrafter"/>
</dbReference>
<evidence type="ECO:0000313" key="8">
    <source>
        <dbReference type="WBParaSite" id="ECPE_0000266501-mRNA-1"/>
    </source>
</evidence>
<dbReference type="PANTHER" id="PTHR46624">
    <property type="entry name" value="AGAP002036-PA"/>
    <property type="match status" value="1"/>
</dbReference>
<dbReference type="OrthoDB" id="68108at2759"/>
<sequence>MTTMSKQVTGLAGPPLRVLGDLVADGLAPEHWEPNSSIRVCALCKFEFPDPLADGIPDSMLTPGRTKPAVEPAGEHRTSTRYETPDINSRPPTSSAGRKQPKRGTVLLPRTSTLTSLSDQEDDMIGQSRPKSTSAVKKNEDDVEQSRRSAPRHSVPGSQTPIVDIAKHHCRACGRGVCGACSASSIPVPGFGPAPVRVCDE</sequence>
<keyword evidence="1" id="KW-0479">Metal-binding</keyword>
<organism evidence="8">
    <name type="scientific">Echinostoma caproni</name>
    <dbReference type="NCBI Taxonomy" id="27848"/>
    <lineage>
        <taxon>Eukaryota</taxon>
        <taxon>Metazoa</taxon>
        <taxon>Spiralia</taxon>
        <taxon>Lophotrochozoa</taxon>
        <taxon>Platyhelminthes</taxon>
        <taxon>Trematoda</taxon>
        <taxon>Digenea</taxon>
        <taxon>Plagiorchiida</taxon>
        <taxon>Echinostomata</taxon>
        <taxon>Echinostomatoidea</taxon>
        <taxon>Echinostomatidae</taxon>
        <taxon>Echinostoma</taxon>
    </lineage>
</organism>
<feature type="compositionally biased region" description="Basic and acidic residues" evidence="4">
    <location>
        <begin position="73"/>
        <end position="84"/>
    </location>
</feature>
<dbReference type="GO" id="GO:0005811">
    <property type="term" value="C:lipid droplet"/>
    <property type="evidence" value="ECO:0007669"/>
    <property type="project" value="TreeGrafter"/>
</dbReference>
<dbReference type="EMBL" id="UZAN01039766">
    <property type="protein sequence ID" value="VDP67099.1"/>
    <property type="molecule type" value="Genomic_DNA"/>
</dbReference>
<dbReference type="InterPro" id="IPR013083">
    <property type="entry name" value="Znf_RING/FYVE/PHD"/>
</dbReference>
<feature type="region of interest" description="Disordered" evidence="4">
    <location>
        <begin position="55"/>
        <end position="160"/>
    </location>
</feature>
<dbReference type="InterPro" id="IPR000306">
    <property type="entry name" value="Znf_FYVE"/>
</dbReference>
<dbReference type="GO" id="GO:0051537">
    <property type="term" value="F:2 iron, 2 sulfur cluster binding"/>
    <property type="evidence" value="ECO:0007669"/>
    <property type="project" value="InterPro"/>
</dbReference>
<evidence type="ECO:0000256" key="3">
    <source>
        <dbReference type="ARBA" id="ARBA00022833"/>
    </source>
</evidence>
<name>A0A183A6S7_9TREM</name>
<accession>A0A183A6S7</accession>
<dbReference type="WBParaSite" id="ECPE_0000266501-mRNA-1">
    <property type="protein sequence ID" value="ECPE_0000266501-mRNA-1"/>
    <property type="gene ID" value="ECPE_0000266501"/>
</dbReference>
<gene>
    <name evidence="6" type="ORF">ECPE_LOCUS2662</name>
</gene>
<dbReference type="InterPro" id="IPR006058">
    <property type="entry name" value="2Fe2S_fd_BS"/>
</dbReference>
<evidence type="ECO:0000313" key="7">
    <source>
        <dbReference type="Proteomes" id="UP000272942"/>
    </source>
</evidence>
<dbReference type="PANTHER" id="PTHR46624:SF3">
    <property type="entry name" value="ZINC FINGER FYVE DOMAIN-CONTAINING PROTEIN 1"/>
    <property type="match status" value="1"/>
</dbReference>
<dbReference type="GO" id="GO:0140042">
    <property type="term" value="P:lipid droplet formation"/>
    <property type="evidence" value="ECO:0007669"/>
    <property type="project" value="TreeGrafter"/>
</dbReference>
<dbReference type="SMART" id="SM00064">
    <property type="entry name" value="FYVE"/>
    <property type="match status" value="1"/>
</dbReference>
<feature type="compositionally biased region" description="Low complexity" evidence="4">
    <location>
        <begin position="105"/>
        <end position="118"/>
    </location>
</feature>
<keyword evidence="7" id="KW-1185">Reference proteome</keyword>
<keyword evidence="2" id="KW-0863">Zinc-finger</keyword>